<evidence type="ECO:0000313" key="4">
    <source>
        <dbReference type="EMBL" id="VVD87896.1"/>
    </source>
</evidence>
<feature type="domain" description="Solute-binding protein family 3/N-terminal" evidence="3">
    <location>
        <begin position="34"/>
        <end position="276"/>
    </location>
</feature>
<protein>
    <submittedName>
        <fullName evidence="4">L-cystine-binding protein FliY</fullName>
    </submittedName>
</protein>
<feature type="chain" id="PRO_5023001895" evidence="2">
    <location>
        <begin position="24"/>
        <end position="285"/>
    </location>
</feature>
<dbReference type="PANTHER" id="PTHR35936:SF17">
    <property type="entry name" value="ARGININE-BINDING EXTRACELLULAR PROTEIN ARTP"/>
    <property type="match status" value="1"/>
</dbReference>
<evidence type="ECO:0000313" key="5">
    <source>
        <dbReference type="Proteomes" id="UP000414233"/>
    </source>
</evidence>
<keyword evidence="5" id="KW-1185">Reference proteome</keyword>
<dbReference type="AlphaFoldDB" id="A0A5E4TIR4"/>
<dbReference type="CDD" id="cd13530">
    <property type="entry name" value="PBP2_peptides_like"/>
    <property type="match status" value="1"/>
</dbReference>
<dbReference type="Gene3D" id="3.40.190.10">
    <property type="entry name" value="Periplasmic binding protein-like II"/>
    <property type="match status" value="2"/>
</dbReference>
<dbReference type="InterPro" id="IPR001638">
    <property type="entry name" value="Solute-binding_3/MltF_N"/>
</dbReference>
<dbReference type="RefSeq" id="WP_150696327.1">
    <property type="nucleotide sequence ID" value="NZ_CABPRZ010000004.1"/>
</dbReference>
<dbReference type="Pfam" id="PF00497">
    <property type="entry name" value="SBP_bac_3"/>
    <property type="match status" value="1"/>
</dbReference>
<dbReference type="Proteomes" id="UP000414233">
    <property type="component" value="Unassembled WGS sequence"/>
</dbReference>
<sequence>MKTRVLAGVSMLLASLLAGVAHAGCLDDVKAAGVLRSGNGLMGTKPFVWTNTDGTYGGFEAELLREVGQRIGVPKTEYVVTEWSTLIPGLKSRRWDIILSAMSATQERVQSANIQFSKPYFLMYDLLIVKDDSAVRSVDQLKKMTVGTTLGTNDSLNAHRMADAGKIGRVLDFNTFGEPFLALQNGQVDAVLLDQGTLYGQREKMKNLRVVGEPVFYAPKPEWAAAEAKVSYRFGTTAIAVRSECSDLLNAVNHALDTMEADGTRQRILTKYGVWSPEQTKLTKQ</sequence>
<evidence type="ECO:0000256" key="1">
    <source>
        <dbReference type="ARBA" id="ARBA00022729"/>
    </source>
</evidence>
<dbReference type="SMART" id="SM00062">
    <property type="entry name" value="PBPb"/>
    <property type="match status" value="1"/>
</dbReference>
<proteinExistence type="predicted"/>
<dbReference type="EMBL" id="CABPRZ010000004">
    <property type="protein sequence ID" value="VVD87896.1"/>
    <property type="molecule type" value="Genomic_DNA"/>
</dbReference>
<evidence type="ECO:0000259" key="3">
    <source>
        <dbReference type="SMART" id="SM00062"/>
    </source>
</evidence>
<evidence type="ECO:0000256" key="2">
    <source>
        <dbReference type="SAM" id="SignalP"/>
    </source>
</evidence>
<reference evidence="4 5" key="1">
    <citation type="submission" date="2019-08" db="EMBL/GenBank/DDBJ databases">
        <authorList>
            <person name="Peeters C."/>
        </authorList>
    </citation>
    <scope>NUCLEOTIDE SEQUENCE [LARGE SCALE GENOMIC DNA]</scope>
    <source>
        <strain evidence="4 5">LMG 30175</strain>
    </source>
</reference>
<dbReference type="OrthoDB" id="9768183at2"/>
<accession>A0A5E4TIR4</accession>
<feature type="signal peptide" evidence="2">
    <location>
        <begin position="1"/>
        <end position="23"/>
    </location>
</feature>
<dbReference type="SUPFAM" id="SSF53850">
    <property type="entry name" value="Periplasmic binding protein-like II"/>
    <property type="match status" value="1"/>
</dbReference>
<organism evidence="4 5">
    <name type="scientific">Pandoraea terrae</name>
    <dbReference type="NCBI Taxonomy" id="1537710"/>
    <lineage>
        <taxon>Bacteria</taxon>
        <taxon>Pseudomonadati</taxon>
        <taxon>Pseudomonadota</taxon>
        <taxon>Betaproteobacteria</taxon>
        <taxon>Burkholderiales</taxon>
        <taxon>Burkholderiaceae</taxon>
        <taxon>Pandoraea</taxon>
    </lineage>
</organism>
<gene>
    <name evidence="4" type="primary">fliY_4</name>
    <name evidence="4" type="ORF">PTE30175_01397</name>
</gene>
<keyword evidence="1 2" id="KW-0732">Signal</keyword>
<name>A0A5E4TIR4_9BURK</name>
<dbReference type="PANTHER" id="PTHR35936">
    <property type="entry name" value="MEMBRANE-BOUND LYTIC MUREIN TRANSGLYCOSYLASE F"/>
    <property type="match status" value="1"/>
</dbReference>